<dbReference type="Proteomes" id="UP001151582">
    <property type="component" value="Unassembled WGS sequence"/>
</dbReference>
<feature type="compositionally biased region" description="Polar residues" evidence="2">
    <location>
        <begin position="489"/>
        <end position="502"/>
    </location>
</feature>
<evidence type="ECO:0000313" key="3">
    <source>
        <dbReference type="EMBL" id="KAJ1983875.1"/>
    </source>
</evidence>
<protein>
    <submittedName>
        <fullName evidence="3">Uncharacterized protein</fullName>
    </submittedName>
</protein>
<reference evidence="3" key="1">
    <citation type="submission" date="2022-07" db="EMBL/GenBank/DDBJ databases">
        <title>Phylogenomic reconstructions and comparative analyses of Kickxellomycotina fungi.</title>
        <authorList>
            <person name="Reynolds N.K."/>
            <person name="Stajich J.E."/>
            <person name="Barry K."/>
            <person name="Grigoriev I.V."/>
            <person name="Crous P."/>
            <person name="Smith M.E."/>
        </authorList>
    </citation>
    <scope>NUCLEOTIDE SEQUENCE</scope>
    <source>
        <strain evidence="3">RSA 567</strain>
    </source>
</reference>
<feature type="region of interest" description="Disordered" evidence="2">
    <location>
        <begin position="489"/>
        <end position="577"/>
    </location>
</feature>
<feature type="coiled-coil region" evidence="1">
    <location>
        <begin position="589"/>
        <end position="623"/>
    </location>
</feature>
<proteinExistence type="predicted"/>
<feature type="region of interest" description="Disordered" evidence="2">
    <location>
        <begin position="157"/>
        <end position="343"/>
    </location>
</feature>
<sequence length="857" mass="90932">MKAHRYKIGEYHSDKGVRSFSVYCFPSLGGPNKPDRTPRGGSSASSLPVYYPVKDVSILFLSKFPDYIEMCVPVLRHFDPHYVVQERNGDFFITSTALLSISHKFPDLTRLRQLCQYTVDDLQQGQAIDVFTALRFIHISKPLAISELDMDIVVTDEKPSSTRSGPTPASDRHRPTGSHDARLSAHMARGHTTQPLVPNGYPEPRSPMHPPPPGHDPNRMSYMSRDRNRTHDGTLHPYGQYPPGYGPPSGRPDAMGYSPRRPSFNENHDGPPPSKRHRPIPSTEGYPALPSPRYHPAGPYAQLPSRPHSTPHGAGMTSQPPLPGPSPLQSHSMGSGAPSPSLAKDARYKNARNLTVHTPNYDDGPAGVPRANEVPFTAPIHGPPHAPPRTVAQGAGRGPNGVVNGTDAMATPASYALPSPHPATMGSNPPPPTHRPGHVVPATTGAVPRSVPGPSRLSPATHATAAGADTFRPVTSVVYSATGRLTEVHQFSNMPPQDSPRQSARATVAATRMVASHSDGHAPQPRSEHYPPGAHPHTYPANRTHSSPLGAGQAAPNGYGPSPQPRPRVSSTPGVPVGLDYRSAGDATADALATKLDRLTAIEQQLEQQLHRSAKLLNHLETAVGDYTALALAGSDPAESNPFWQRMQTIVQRTVQQALHGSQNHRYHGYSPKEPSPASQLSAEEQSQVDAAGDALALLAQNACSDSQQKQQSRALSYSPQTAGAASLPVPQITTGGVGSPPLSSPSVSPKKRPAEDSESAPPSSTLALSRTPASANVSRHTSPAIAGSATNSRRASPVAEDTIMLSGHCQSASPELSAVPKPNMTPNTPQSPSQKPSALPSSNPVANPLASVVQNS</sequence>
<organism evidence="3 4">
    <name type="scientific">Dimargaris verticillata</name>
    <dbReference type="NCBI Taxonomy" id="2761393"/>
    <lineage>
        <taxon>Eukaryota</taxon>
        <taxon>Fungi</taxon>
        <taxon>Fungi incertae sedis</taxon>
        <taxon>Zoopagomycota</taxon>
        <taxon>Kickxellomycotina</taxon>
        <taxon>Dimargaritomycetes</taxon>
        <taxon>Dimargaritales</taxon>
        <taxon>Dimargaritaceae</taxon>
        <taxon>Dimargaris</taxon>
    </lineage>
</organism>
<feature type="region of interest" description="Disordered" evidence="2">
    <location>
        <begin position="393"/>
        <end position="464"/>
    </location>
</feature>
<evidence type="ECO:0000256" key="1">
    <source>
        <dbReference type="SAM" id="Coils"/>
    </source>
</evidence>
<name>A0A9W8B5L0_9FUNG</name>
<feature type="compositionally biased region" description="Low complexity" evidence="2">
    <location>
        <begin position="503"/>
        <end position="516"/>
    </location>
</feature>
<feature type="compositionally biased region" description="Polar residues" evidence="2">
    <location>
        <begin position="677"/>
        <end position="689"/>
    </location>
</feature>
<feature type="compositionally biased region" description="Polar residues" evidence="2">
    <location>
        <begin position="711"/>
        <end position="724"/>
    </location>
</feature>
<feature type="region of interest" description="Disordered" evidence="2">
    <location>
        <begin position="659"/>
        <end position="689"/>
    </location>
</feature>
<feature type="compositionally biased region" description="Basic and acidic residues" evidence="2">
    <location>
        <begin position="170"/>
        <end position="183"/>
    </location>
</feature>
<keyword evidence="4" id="KW-1185">Reference proteome</keyword>
<dbReference type="OrthoDB" id="5576603at2759"/>
<keyword evidence="1" id="KW-0175">Coiled coil</keyword>
<gene>
    <name evidence="3" type="ORF">H4R34_001017</name>
</gene>
<feature type="compositionally biased region" description="Low complexity" evidence="2">
    <location>
        <begin position="740"/>
        <end position="749"/>
    </location>
</feature>
<feature type="region of interest" description="Disordered" evidence="2">
    <location>
        <begin position="711"/>
        <end position="857"/>
    </location>
</feature>
<feature type="compositionally biased region" description="Pro residues" evidence="2">
    <location>
        <begin position="204"/>
        <end position="215"/>
    </location>
</feature>
<evidence type="ECO:0000313" key="4">
    <source>
        <dbReference type="Proteomes" id="UP001151582"/>
    </source>
</evidence>
<dbReference type="AlphaFoldDB" id="A0A9W8B5L0"/>
<feature type="compositionally biased region" description="Polar residues" evidence="2">
    <location>
        <begin position="825"/>
        <end position="846"/>
    </location>
</feature>
<feature type="compositionally biased region" description="Basic and acidic residues" evidence="2">
    <location>
        <begin position="224"/>
        <end position="234"/>
    </location>
</feature>
<feature type="compositionally biased region" description="Polar residues" evidence="2">
    <location>
        <begin position="766"/>
        <end position="782"/>
    </location>
</feature>
<evidence type="ECO:0000256" key="2">
    <source>
        <dbReference type="SAM" id="MobiDB-lite"/>
    </source>
</evidence>
<comment type="caution">
    <text evidence="3">The sequence shown here is derived from an EMBL/GenBank/DDBJ whole genome shotgun (WGS) entry which is preliminary data.</text>
</comment>
<dbReference type="EMBL" id="JANBQB010000038">
    <property type="protein sequence ID" value="KAJ1983875.1"/>
    <property type="molecule type" value="Genomic_DNA"/>
</dbReference>
<accession>A0A9W8B5L0</accession>